<comment type="similarity">
    <text evidence="1 5 6">Belongs to the peptidase S8 family.</text>
</comment>
<dbReference type="CDD" id="cd07483">
    <property type="entry name" value="Peptidases_S8_Subtilisin_Novo-like"/>
    <property type="match status" value="1"/>
</dbReference>
<name>A0ABY7LTT2_9BACT</name>
<dbReference type="PANTHER" id="PTHR43399:SF4">
    <property type="entry name" value="CELL WALL-ASSOCIATED PROTEASE"/>
    <property type="match status" value="1"/>
</dbReference>
<protein>
    <submittedName>
        <fullName evidence="9">S8 family peptidase</fullName>
    </submittedName>
</protein>
<feature type="active site" description="Charge relay system" evidence="5">
    <location>
        <position position="470"/>
    </location>
</feature>
<dbReference type="PANTHER" id="PTHR43399">
    <property type="entry name" value="SUBTILISIN-RELATED"/>
    <property type="match status" value="1"/>
</dbReference>
<keyword evidence="10" id="KW-1185">Reference proteome</keyword>
<dbReference type="PROSITE" id="PS00138">
    <property type="entry name" value="SUBTILASE_SER"/>
    <property type="match status" value="1"/>
</dbReference>
<dbReference type="InterPro" id="IPR051048">
    <property type="entry name" value="Peptidase_S8/S53_subtilisin"/>
</dbReference>
<dbReference type="Gene3D" id="3.40.50.200">
    <property type="entry name" value="Peptidase S8/S53 domain"/>
    <property type="match status" value="2"/>
</dbReference>
<feature type="chain" id="PRO_5047273492" evidence="7">
    <location>
        <begin position="27"/>
        <end position="546"/>
    </location>
</feature>
<evidence type="ECO:0000256" key="3">
    <source>
        <dbReference type="ARBA" id="ARBA00022801"/>
    </source>
</evidence>
<dbReference type="SUPFAM" id="SSF52743">
    <property type="entry name" value="Subtilisin-like"/>
    <property type="match status" value="1"/>
</dbReference>
<dbReference type="PRINTS" id="PR00723">
    <property type="entry name" value="SUBTILISIN"/>
</dbReference>
<dbReference type="InterPro" id="IPR000209">
    <property type="entry name" value="Peptidase_S8/S53_dom"/>
</dbReference>
<evidence type="ECO:0000256" key="7">
    <source>
        <dbReference type="SAM" id="SignalP"/>
    </source>
</evidence>
<evidence type="ECO:0000259" key="8">
    <source>
        <dbReference type="Pfam" id="PF00082"/>
    </source>
</evidence>
<keyword evidence="3 5" id="KW-0378">Hydrolase</keyword>
<dbReference type="PROSITE" id="PS00136">
    <property type="entry name" value="SUBTILASE_ASP"/>
    <property type="match status" value="1"/>
</dbReference>
<dbReference type="InterPro" id="IPR036852">
    <property type="entry name" value="Peptidase_S8/S53_dom_sf"/>
</dbReference>
<evidence type="ECO:0000256" key="5">
    <source>
        <dbReference type="PROSITE-ProRule" id="PRU01240"/>
    </source>
</evidence>
<dbReference type="Proteomes" id="UP001211005">
    <property type="component" value="Chromosome"/>
</dbReference>
<evidence type="ECO:0000256" key="6">
    <source>
        <dbReference type="RuleBase" id="RU003355"/>
    </source>
</evidence>
<evidence type="ECO:0000256" key="4">
    <source>
        <dbReference type="ARBA" id="ARBA00022825"/>
    </source>
</evidence>
<dbReference type="InterPro" id="IPR034080">
    <property type="entry name" value="Protease_P7-like_dom"/>
</dbReference>
<feature type="signal peptide" evidence="7">
    <location>
        <begin position="1"/>
        <end position="26"/>
    </location>
</feature>
<evidence type="ECO:0000313" key="10">
    <source>
        <dbReference type="Proteomes" id="UP001211005"/>
    </source>
</evidence>
<dbReference type="InterPro" id="IPR023828">
    <property type="entry name" value="Peptidase_S8_Ser-AS"/>
</dbReference>
<feature type="active site" description="Charge relay system" evidence="5">
    <location>
        <position position="78"/>
    </location>
</feature>
<sequence length="546" mass="59012">MTFSVPSRLRLLGLALLLPLLGTAQNAVSTAPQPAVPPQQWYLLDPAADGVMGVSVRKTYDELLKNRPSAPVVVAIIDAGIDTAHADLRRLLWTNPREIAGNGLDDDQNGYVDDVHGWNFLGGADGRNVDVETYEDTRLVARLRPLYEGKARTAVPAAKRAEYDLYQKVKKTQADKIAENKERVTSLDQAYTVNKKGADNLREALGLARLDTASLRAATPTDPNLYRAALSLYANLRAAGYADLESVLADMKEGLDDSRSQLEFGLNPAFNPRATIIGDDPTNTQDRRYGNRDNHGPDPMHGTHVAGIIGADRTNLLGILGIADNVRLMAVRAVPNGDERDKDIANAIRYAVDNGASIINMSFGKYYSPQREAVDAAMRYAATKGVLLVHSAGNENDDIDVNVEFPSPVYLDGKAVPNMITVGASARTNDQNLVADFSNYGRKNVDVFAPGNQIYSTLPGQQYGNKSGTSMASPVVSGIAAVLKSYFPTLTATDLKRIILQSAVVYHTKVLKPGTRKTVDFAELSSTGGLVNLYRAVQLADAETAK</sequence>
<reference evidence="9 10" key="1">
    <citation type="submission" date="2022-12" db="EMBL/GenBank/DDBJ databases">
        <title>Hymenobacter canadensis sp. nov. isolated from lake water of the Cambridge Bay, Canada.</title>
        <authorList>
            <person name="Kim W.H."/>
            <person name="Lee Y.M."/>
        </authorList>
    </citation>
    <scope>NUCLEOTIDE SEQUENCE [LARGE SCALE GENOMIC DNA]</scope>
    <source>
        <strain evidence="9 10">PAMC 29467</strain>
    </source>
</reference>
<gene>
    <name evidence="9" type="ORF">O3303_00775</name>
</gene>
<keyword evidence="7" id="KW-0732">Signal</keyword>
<dbReference type="InterPro" id="IPR022398">
    <property type="entry name" value="Peptidase_S8_His-AS"/>
</dbReference>
<evidence type="ECO:0000313" key="9">
    <source>
        <dbReference type="EMBL" id="WBA42105.1"/>
    </source>
</evidence>
<feature type="active site" description="Charge relay system" evidence="5">
    <location>
        <position position="301"/>
    </location>
</feature>
<organism evidence="9 10">
    <name type="scientific">Hymenobacter canadensis</name>
    <dbReference type="NCBI Taxonomy" id="2999067"/>
    <lineage>
        <taxon>Bacteria</taxon>
        <taxon>Pseudomonadati</taxon>
        <taxon>Bacteroidota</taxon>
        <taxon>Cytophagia</taxon>
        <taxon>Cytophagales</taxon>
        <taxon>Hymenobacteraceae</taxon>
        <taxon>Hymenobacter</taxon>
    </lineage>
</organism>
<evidence type="ECO:0000256" key="1">
    <source>
        <dbReference type="ARBA" id="ARBA00011073"/>
    </source>
</evidence>
<accession>A0ABY7LTT2</accession>
<evidence type="ECO:0000256" key="2">
    <source>
        <dbReference type="ARBA" id="ARBA00022670"/>
    </source>
</evidence>
<proteinExistence type="inferred from homology"/>
<dbReference type="Pfam" id="PF00082">
    <property type="entry name" value="Peptidase_S8"/>
    <property type="match status" value="1"/>
</dbReference>
<keyword evidence="4 5" id="KW-0720">Serine protease</keyword>
<keyword evidence="2 5" id="KW-0645">Protease</keyword>
<dbReference type="PROSITE" id="PS51892">
    <property type="entry name" value="SUBTILASE"/>
    <property type="match status" value="1"/>
</dbReference>
<feature type="domain" description="Peptidase S8/S53" evidence="8">
    <location>
        <begin position="72"/>
        <end position="508"/>
    </location>
</feature>
<dbReference type="PROSITE" id="PS00137">
    <property type="entry name" value="SUBTILASE_HIS"/>
    <property type="match status" value="1"/>
</dbReference>
<dbReference type="InterPro" id="IPR023827">
    <property type="entry name" value="Peptidase_S8_Asp-AS"/>
</dbReference>
<dbReference type="EMBL" id="CP114767">
    <property type="protein sequence ID" value="WBA42105.1"/>
    <property type="molecule type" value="Genomic_DNA"/>
</dbReference>
<dbReference type="InterPro" id="IPR015500">
    <property type="entry name" value="Peptidase_S8_subtilisin-rel"/>
</dbReference>
<dbReference type="RefSeq" id="WP_269560163.1">
    <property type="nucleotide sequence ID" value="NZ_CP114767.1"/>
</dbReference>